<name>A0A8H8BTZ7_9HELO</name>
<evidence type="ECO:0000313" key="18">
    <source>
        <dbReference type="EMBL" id="KAG4423533.1"/>
    </source>
</evidence>
<keyword evidence="3" id="KW-0964">Secreted</keyword>
<comment type="catalytic activity">
    <reaction evidence="14">
        <text>[(1-&gt;4)-beta-D-glucosyl]n+m + reduced acceptor + O2 = 4-dehydro-beta-D-glucosyl-[(1-&gt;4)-beta-D-glucosyl]n-1 + [(1-&gt;4)-beta-D-glucosyl]m + acceptor + H2O.</text>
        <dbReference type="EC" id="1.14.99.56"/>
    </reaction>
</comment>
<evidence type="ECO:0000256" key="5">
    <source>
        <dbReference type="ARBA" id="ARBA00023001"/>
    </source>
</evidence>
<dbReference type="GO" id="GO:0005576">
    <property type="term" value="C:extracellular region"/>
    <property type="evidence" value="ECO:0007669"/>
    <property type="project" value="UniProtKB-SubCell"/>
</dbReference>
<comment type="similarity">
    <text evidence="13">Belongs to the polysaccharide monooxygenase AA9 family.</text>
</comment>
<keyword evidence="4" id="KW-0479">Metal-binding</keyword>
<gene>
    <name evidence="18" type="ORF">IFR04_003356</name>
</gene>
<comment type="subcellular location">
    <subcellularLocation>
        <location evidence="2">Secreted</location>
    </subcellularLocation>
</comment>
<dbReference type="PANTHER" id="PTHR33353:SF6">
    <property type="entry name" value="ENDOGLUCANASE IV"/>
    <property type="match status" value="1"/>
</dbReference>
<evidence type="ECO:0000256" key="14">
    <source>
        <dbReference type="ARBA" id="ARBA00045077"/>
    </source>
</evidence>
<dbReference type="InterPro" id="IPR005103">
    <property type="entry name" value="AA9_LPMO"/>
</dbReference>
<dbReference type="Pfam" id="PF03443">
    <property type="entry name" value="AA9"/>
    <property type="match status" value="1"/>
</dbReference>
<dbReference type="EC" id="1.14.99.56" evidence="15"/>
<evidence type="ECO:0000256" key="15">
    <source>
        <dbReference type="ARBA" id="ARBA00047174"/>
    </source>
</evidence>
<keyword evidence="16" id="KW-0732">Signal</keyword>
<evidence type="ECO:0000256" key="13">
    <source>
        <dbReference type="ARBA" id="ARBA00044502"/>
    </source>
</evidence>
<dbReference type="EMBL" id="JAFJYH010000033">
    <property type="protein sequence ID" value="KAG4423533.1"/>
    <property type="molecule type" value="Genomic_DNA"/>
</dbReference>
<dbReference type="AlphaFoldDB" id="A0A8H8BTZ7"/>
<evidence type="ECO:0000256" key="12">
    <source>
        <dbReference type="ARBA" id="ARBA00023326"/>
    </source>
</evidence>
<keyword evidence="10" id="KW-0325">Glycoprotein</keyword>
<evidence type="ECO:0000256" key="3">
    <source>
        <dbReference type="ARBA" id="ARBA00022525"/>
    </source>
</evidence>
<dbReference type="Proteomes" id="UP000664132">
    <property type="component" value="Unassembled WGS sequence"/>
</dbReference>
<evidence type="ECO:0000256" key="9">
    <source>
        <dbReference type="ARBA" id="ARBA00023157"/>
    </source>
</evidence>
<comment type="caution">
    <text evidence="18">The sequence shown here is derived from an EMBL/GenBank/DDBJ whole genome shotgun (WGS) entry which is preliminary data.</text>
</comment>
<dbReference type="GO" id="GO:0030245">
    <property type="term" value="P:cellulose catabolic process"/>
    <property type="evidence" value="ECO:0007669"/>
    <property type="project" value="UniProtKB-KW"/>
</dbReference>
<evidence type="ECO:0000256" key="4">
    <source>
        <dbReference type="ARBA" id="ARBA00022723"/>
    </source>
</evidence>
<keyword evidence="5" id="KW-0136">Cellulose degradation</keyword>
<evidence type="ECO:0000256" key="7">
    <source>
        <dbReference type="ARBA" id="ARBA00023008"/>
    </source>
</evidence>
<dbReference type="Gene3D" id="2.70.50.70">
    <property type="match status" value="1"/>
</dbReference>
<proteinExistence type="inferred from homology"/>
<feature type="signal peptide" evidence="16">
    <location>
        <begin position="1"/>
        <end position="18"/>
    </location>
</feature>
<evidence type="ECO:0000256" key="11">
    <source>
        <dbReference type="ARBA" id="ARBA00023277"/>
    </source>
</evidence>
<evidence type="ECO:0000313" key="19">
    <source>
        <dbReference type="Proteomes" id="UP000664132"/>
    </source>
</evidence>
<keyword evidence="12" id="KW-0624">Polysaccharide degradation</keyword>
<evidence type="ECO:0000256" key="8">
    <source>
        <dbReference type="ARBA" id="ARBA00023033"/>
    </source>
</evidence>
<evidence type="ECO:0000256" key="16">
    <source>
        <dbReference type="SAM" id="SignalP"/>
    </source>
</evidence>
<keyword evidence="9" id="KW-1015">Disulfide bond</keyword>
<dbReference type="PANTHER" id="PTHR33353">
    <property type="entry name" value="PUTATIVE (AFU_ORTHOLOGUE AFUA_1G12560)-RELATED"/>
    <property type="match status" value="1"/>
</dbReference>
<dbReference type="CDD" id="cd21175">
    <property type="entry name" value="LPMO_AA9"/>
    <property type="match status" value="1"/>
</dbReference>
<accession>A0A8H8BTZ7</accession>
<dbReference type="InterPro" id="IPR049892">
    <property type="entry name" value="AA9"/>
</dbReference>
<protein>
    <recommendedName>
        <fullName evidence="15">lytic cellulose monooxygenase (C4-dehydrogenating)</fullName>
        <ecNumber evidence="15">1.14.99.56</ecNumber>
    </recommendedName>
</protein>
<dbReference type="GO" id="GO:0004497">
    <property type="term" value="F:monooxygenase activity"/>
    <property type="evidence" value="ECO:0007669"/>
    <property type="project" value="UniProtKB-KW"/>
</dbReference>
<keyword evidence="19" id="KW-1185">Reference proteome</keyword>
<keyword evidence="6" id="KW-0560">Oxidoreductase</keyword>
<feature type="domain" description="Auxiliary Activity family 9 catalytic" evidence="17">
    <location>
        <begin position="19"/>
        <end position="236"/>
    </location>
</feature>
<keyword evidence="7" id="KW-0186">Copper</keyword>
<organism evidence="18 19">
    <name type="scientific">Cadophora malorum</name>
    <dbReference type="NCBI Taxonomy" id="108018"/>
    <lineage>
        <taxon>Eukaryota</taxon>
        <taxon>Fungi</taxon>
        <taxon>Dikarya</taxon>
        <taxon>Ascomycota</taxon>
        <taxon>Pezizomycotina</taxon>
        <taxon>Leotiomycetes</taxon>
        <taxon>Helotiales</taxon>
        <taxon>Ploettnerulaceae</taxon>
        <taxon>Cadophora</taxon>
    </lineage>
</organism>
<evidence type="ECO:0000256" key="6">
    <source>
        <dbReference type="ARBA" id="ARBA00023002"/>
    </source>
</evidence>
<evidence type="ECO:0000256" key="1">
    <source>
        <dbReference type="ARBA" id="ARBA00001973"/>
    </source>
</evidence>
<evidence type="ECO:0000259" key="17">
    <source>
        <dbReference type="Pfam" id="PF03443"/>
    </source>
</evidence>
<keyword evidence="8" id="KW-0503">Monooxygenase</keyword>
<dbReference type="GO" id="GO:0046872">
    <property type="term" value="F:metal ion binding"/>
    <property type="evidence" value="ECO:0007669"/>
    <property type="project" value="UniProtKB-KW"/>
</dbReference>
<keyword evidence="11" id="KW-0119">Carbohydrate metabolism</keyword>
<comment type="cofactor">
    <cofactor evidence="1">
        <name>Cu(2+)</name>
        <dbReference type="ChEBI" id="CHEBI:29036"/>
    </cofactor>
</comment>
<dbReference type="OrthoDB" id="4849160at2759"/>
<feature type="chain" id="PRO_5034758685" description="lytic cellulose monooxygenase (C4-dehydrogenating)" evidence="16">
    <location>
        <begin position="19"/>
        <end position="326"/>
    </location>
</feature>
<reference evidence="18" key="1">
    <citation type="submission" date="2021-02" db="EMBL/GenBank/DDBJ databases">
        <title>Genome sequence Cadophora malorum strain M34.</title>
        <authorList>
            <person name="Stefanovic E."/>
            <person name="Vu D."/>
            <person name="Scully C."/>
            <person name="Dijksterhuis J."/>
            <person name="Roader J."/>
            <person name="Houbraken J."/>
        </authorList>
    </citation>
    <scope>NUCLEOTIDE SEQUENCE</scope>
    <source>
        <strain evidence="18">M34</strain>
    </source>
</reference>
<evidence type="ECO:0000256" key="10">
    <source>
        <dbReference type="ARBA" id="ARBA00023180"/>
    </source>
</evidence>
<evidence type="ECO:0000256" key="2">
    <source>
        <dbReference type="ARBA" id="ARBA00004613"/>
    </source>
</evidence>
<sequence length="326" mass="33003">MSFATFSILAALAATVSAHGYVNNASIGGVSYTGYQPYQDPYTSPLPDRIFRAIQGNGPVEDLTSIDIQCGGYTAGGIVGSSPAKLTAGPVAAGSKVDLYWTLWPESHMGPVITYMALCPGGDCTTFEPESDAVWFKVQEAGRTGTSDVWASDAIEKAGGFLSYTIPSCLTPGSYLVRHEVIALHAAYAYPGAQFYPSCHQIKVTGSGTTTPSSLVSFPGAYKATDPGITYDAYKASAYTIPGPALFTCGGSAGSAASSVSSSASAPGATSVASNSTIPAITTSAAVIETAAPIASVAPTTLQTLVQTSSAAPVASAAPEAAADDC</sequence>